<evidence type="ECO:0000259" key="1">
    <source>
        <dbReference type="PROSITE" id="PS50112"/>
    </source>
</evidence>
<dbReference type="Pfam" id="PF13426">
    <property type="entry name" value="PAS_9"/>
    <property type="match status" value="1"/>
</dbReference>
<dbReference type="CDD" id="cd00130">
    <property type="entry name" value="PAS"/>
    <property type="match status" value="1"/>
</dbReference>
<dbReference type="EMBL" id="RXLQ01000001">
    <property type="protein sequence ID" value="RSZ61110.1"/>
    <property type="molecule type" value="Genomic_DNA"/>
</dbReference>
<dbReference type="PROSITE" id="PS50112">
    <property type="entry name" value="PAS"/>
    <property type="match status" value="1"/>
</dbReference>
<dbReference type="AlphaFoldDB" id="A0A430HUD1"/>
<dbReference type="Gene3D" id="3.30.450.20">
    <property type="entry name" value="PAS domain"/>
    <property type="match status" value="1"/>
</dbReference>
<dbReference type="Proteomes" id="UP000278085">
    <property type="component" value="Unassembled WGS sequence"/>
</dbReference>
<keyword evidence="5" id="KW-1185">Reference proteome</keyword>
<feature type="domain" description="PAS" evidence="1">
    <location>
        <begin position="47"/>
        <end position="93"/>
    </location>
</feature>
<organism evidence="4 5">
    <name type="scientific">Massilia atriviolacea</name>
    <dbReference type="NCBI Taxonomy" id="2495579"/>
    <lineage>
        <taxon>Bacteria</taxon>
        <taxon>Pseudomonadati</taxon>
        <taxon>Pseudomonadota</taxon>
        <taxon>Betaproteobacteria</taxon>
        <taxon>Burkholderiales</taxon>
        <taxon>Oxalobacteraceae</taxon>
        <taxon>Telluria group</taxon>
        <taxon>Massilia</taxon>
    </lineage>
</organism>
<dbReference type="NCBIfam" id="TIGR00254">
    <property type="entry name" value="GGDEF"/>
    <property type="match status" value="1"/>
</dbReference>
<name>A0A430HUD1_9BURK</name>
<dbReference type="SMART" id="SM00267">
    <property type="entry name" value="GGDEF"/>
    <property type="match status" value="1"/>
</dbReference>
<dbReference type="SMART" id="SM00086">
    <property type="entry name" value="PAC"/>
    <property type="match status" value="1"/>
</dbReference>
<dbReference type="SUPFAM" id="SSF55073">
    <property type="entry name" value="Nucleotide cyclase"/>
    <property type="match status" value="1"/>
</dbReference>
<dbReference type="SUPFAM" id="SSF55785">
    <property type="entry name" value="PYP-like sensor domain (PAS domain)"/>
    <property type="match status" value="1"/>
</dbReference>
<evidence type="ECO:0000313" key="4">
    <source>
        <dbReference type="EMBL" id="RSZ61110.1"/>
    </source>
</evidence>
<dbReference type="InterPro" id="IPR001610">
    <property type="entry name" value="PAC"/>
</dbReference>
<dbReference type="PANTHER" id="PTHR44757">
    <property type="entry name" value="DIGUANYLATE CYCLASE DGCP"/>
    <property type="match status" value="1"/>
</dbReference>
<evidence type="ECO:0000259" key="2">
    <source>
        <dbReference type="PROSITE" id="PS50113"/>
    </source>
</evidence>
<dbReference type="PROSITE" id="PS50113">
    <property type="entry name" value="PAC"/>
    <property type="match status" value="1"/>
</dbReference>
<evidence type="ECO:0000313" key="5">
    <source>
        <dbReference type="Proteomes" id="UP000278085"/>
    </source>
</evidence>
<dbReference type="SMART" id="SM00091">
    <property type="entry name" value="PAS"/>
    <property type="match status" value="1"/>
</dbReference>
<dbReference type="InterPro" id="IPR000700">
    <property type="entry name" value="PAS-assoc_C"/>
</dbReference>
<dbReference type="CDD" id="cd01949">
    <property type="entry name" value="GGDEF"/>
    <property type="match status" value="1"/>
</dbReference>
<proteinExistence type="predicted"/>
<dbReference type="Gene3D" id="3.30.70.270">
    <property type="match status" value="1"/>
</dbReference>
<feature type="domain" description="GGDEF" evidence="3">
    <location>
        <begin position="204"/>
        <end position="336"/>
    </location>
</feature>
<dbReference type="InterPro" id="IPR035965">
    <property type="entry name" value="PAS-like_dom_sf"/>
</dbReference>
<protein>
    <submittedName>
        <fullName evidence="4">Sensor domain-containing diguanylate cyclase</fullName>
    </submittedName>
</protein>
<dbReference type="InterPro" id="IPR029787">
    <property type="entry name" value="Nucleotide_cyclase"/>
</dbReference>
<evidence type="ECO:0000259" key="3">
    <source>
        <dbReference type="PROSITE" id="PS50887"/>
    </source>
</evidence>
<accession>A0A430HUD1</accession>
<dbReference type="Pfam" id="PF00990">
    <property type="entry name" value="GGDEF"/>
    <property type="match status" value="1"/>
</dbReference>
<dbReference type="PANTHER" id="PTHR44757:SF2">
    <property type="entry name" value="BIOFILM ARCHITECTURE MAINTENANCE PROTEIN MBAA"/>
    <property type="match status" value="1"/>
</dbReference>
<dbReference type="NCBIfam" id="TIGR00229">
    <property type="entry name" value="sensory_box"/>
    <property type="match status" value="1"/>
</dbReference>
<gene>
    <name evidence="4" type="ORF">EJB06_02995</name>
</gene>
<feature type="domain" description="PAC" evidence="2">
    <location>
        <begin position="118"/>
        <end position="172"/>
    </location>
</feature>
<dbReference type="OrthoDB" id="8526884at2"/>
<dbReference type="InterPro" id="IPR052155">
    <property type="entry name" value="Biofilm_reg_signaling"/>
</dbReference>
<dbReference type="PROSITE" id="PS50887">
    <property type="entry name" value="GGDEF"/>
    <property type="match status" value="1"/>
</dbReference>
<dbReference type="InterPro" id="IPR000160">
    <property type="entry name" value="GGDEF_dom"/>
</dbReference>
<reference evidence="4 5" key="1">
    <citation type="submission" date="2018-12" db="EMBL/GenBank/DDBJ databases">
        <authorList>
            <person name="Yang E."/>
        </authorList>
    </citation>
    <scope>NUCLEOTIDE SEQUENCE [LARGE SCALE GENOMIC DNA]</scope>
    <source>
        <strain evidence="4 5">SOD</strain>
    </source>
</reference>
<dbReference type="InterPro" id="IPR043128">
    <property type="entry name" value="Rev_trsase/Diguanyl_cyclase"/>
</dbReference>
<dbReference type="InterPro" id="IPR000014">
    <property type="entry name" value="PAS"/>
</dbReference>
<sequence>MNPCRAAFLAQQNKPLNSGAQTDSNQEQPETAVMNPVQAPYHFPTSLQPLLLQAFKELANATFITDSAGRIVWANAAFCTLSGYTLDELAGRTPALLNSGIEGPVFYAELWQKVLSGRVWRGQVIDKRKDGSLYAANEVITPLRNEDGSVTHFVAVQQDITQQLDFDRSARTQTRMDLFFSRPNRATLIHLLDAAIARSSRGTERTAVIRIAPDGHPDLHGPLIAAGSGLPGALAGRLASTVRQSDTLACVGDAELAILATGISDRDTVLAMVKRLQAALAMPFVVRGERIDLQANIGVALSPEHGGDPGALLCHADHALYQATLQGTNHVQLYQHSFSHGPGAEILAASTMQ</sequence>
<comment type="caution">
    <text evidence="4">The sequence shown here is derived from an EMBL/GenBank/DDBJ whole genome shotgun (WGS) entry which is preliminary data.</text>
</comment>